<dbReference type="InterPro" id="IPR047641">
    <property type="entry name" value="ABC_transpr_MalK/UgpC-like"/>
</dbReference>
<feature type="domain" description="ABC transporter" evidence="6">
    <location>
        <begin position="4"/>
        <end position="241"/>
    </location>
</feature>
<dbReference type="Pfam" id="PF17912">
    <property type="entry name" value="OB_MalK"/>
    <property type="match status" value="1"/>
</dbReference>
<protein>
    <submittedName>
        <fullName evidence="7">ABC transporter ATP-binding protein</fullName>
    </submittedName>
</protein>
<dbReference type="InterPro" id="IPR003439">
    <property type="entry name" value="ABC_transporter-like_ATP-bd"/>
</dbReference>
<evidence type="ECO:0000313" key="8">
    <source>
        <dbReference type="Proteomes" id="UP001465153"/>
    </source>
</evidence>
<dbReference type="Gene3D" id="2.40.50.100">
    <property type="match status" value="1"/>
</dbReference>
<dbReference type="PANTHER" id="PTHR43875:SF14">
    <property type="entry name" value="ABC TRANSPORTER ATP-BINDING PROTEIN"/>
    <property type="match status" value="1"/>
</dbReference>
<keyword evidence="1" id="KW-0813">Transport</keyword>
<dbReference type="SUPFAM" id="SSF52540">
    <property type="entry name" value="P-loop containing nucleoside triphosphate hydrolases"/>
    <property type="match status" value="1"/>
</dbReference>
<evidence type="ECO:0000256" key="1">
    <source>
        <dbReference type="ARBA" id="ARBA00022448"/>
    </source>
</evidence>
<evidence type="ECO:0000313" key="7">
    <source>
        <dbReference type="EMBL" id="GAA6170064.1"/>
    </source>
</evidence>
<evidence type="ECO:0000259" key="6">
    <source>
        <dbReference type="PROSITE" id="PS50893"/>
    </source>
</evidence>
<dbReference type="EMBL" id="BAABWN010000018">
    <property type="protein sequence ID" value="GAA6170064.1"/>
    <property type="molecule type" value="Genomic_DNA"/>
</dbReference>
<dbReference type="Gene3D" id="3.40.50.300">
    <property type="entry name" value="P-loop containing nucleotide triphosphate hydrolases"/>
    <property type="match status" value="1"/>
</dbReference>
<dbReference type="PROSITE" id="PS50893">
    <property type="entry name" value="ABC_TRANSPORTER_2"/>
    <property type="match status" value="1"/>
</dbReference>
<keyword evidence="5" id="KW-0472">Membrane</keyword>
<dbReference type="InterPro" id="IPR003593">
    <property type="entry name" value="AAA+_ATPase"/>
</dbReference>
<dbReference type="SUPFAM" id="SSF50331">
    <property type="entry name" value="MOP-like"/>
    <property type="match status" value="1"/>
</dbReference>
<proteinExistence type="predicted"/>
<gene>
    <name evidence="7" type="ORF">NBRC116591_38760</name>
</gene>
<evidence type="ECO:0000256" key="5">
    <source>
        <dbReference type="ARBA" id="ARBA00023136"/>
    </source>
</evidence>
<dbReference type="Gene3D" id="2.40.50.140">
    <property type="entry name" value="Nucleic acid-binding proteins"/>
    <property type="match status" value="1"/>
</dbReference>
<dbReference type="SMART" id="SM00382">
    <property type="entry name" value="AAA"/>
    <property type="match status" value="1"/>
</dbReference>
<dbReference type="GO" id="GO:0005524">
    <property type="term" value="F:ATP binding"/>
    <property type="evidence" value="ECO:0007669"/>
    <property type="project" value="UniProtKB-KW"/>
</dbReference>
<dbReference type="InterPro" id="IPR027417">
    <property type="entry name" value="P-loop_NTPase"/>
</dbReference>
<evidence type="ECO:0000256" key="4">
    <source>
        <dbReference type="ARBA" id="ARBA00022840"/>
    </source>
</evidence>
<dbReference type="CDD" id="cd03259">
    <property type="entry name" value="ABC_Carb_Solutes_like"/>
    <property type="match status" value="1"/>
</dbReference>
<sequence>MAEIHLQSLAHSYLEEPKKPEDYAIREMNHVWTQGGAYALLGPSGCGKSTLLNIISGLLQPSEGKVKFDGKEVNTLQPDQRNIAQVFQFPVIYDSMTVYENLAFPLRNLKYSKDKIDKKVNEVAEVLELGELLHRRANRLTADEKQKVSMGRGLVRDDVSAILFDEPLTVIDPHLKWKLRRKLKQIHEKFNITMVYVTHDQLEASTFADKIALMYQGQIVQFGEPRELFENPEHTFVGYFIGSPGMNIIEVSLEGDMAVFDGVKVPLNANMVHKVSSQKSNNIKIGIRPEFVDVKNSSDANTFPCDVLDVENLGTYKIITLQFGQQKIKARIEEDQEVPSGVAHISLPDEWLKVYVDEYLVKEETA</sequence>
<dbReference type="PANTHER" id="PTHR43875">
    <property type="entry name" value="MALTODEXTRIN IMPORT ATP-BINDING PROTEIN MSMX"/>
    <property type="match status" value="1"/>
</dbReference>
<organism evidence="7 8">
    <name type="scientific">Sessilibacter corallicola</name>
    <dbReference type="NCBI Taxonomy" id="2904075"/>
    <lineage>
        <taxon>Bacteria</taxon>
        <taxon>Pseudomonadati</taxon>
        <taxon>Pseudomonadota</taxon>
        <taxon>Gammaproteobacteria</taxon>
        <taxon>Cellvibrionales</taxon>
        <taxon>Cellvibrionaceae</taxon>
        <taxon>Sessilibacter</taxon>
    </lineage>
</organism>
<evidence type="ECO:0000256" key="3">
    <source>
        <dbReference type="ARBA" id="ARBA00022741"/>
    </source>
</evidence>
<comment type="caution">
    <text evidence="7">The sequence shown here is derived from an EMBL/GenBank/DDBJ whole genome shotgun (WGS) entry which is preliminary data.</text>
</comment>
<name>A0ABQ0AEI9_9GAMM</name>
<dbReference type="InterPro" id="IPR008995">
    <property type="entry name" value="Mo/tungstate-bd_C_term_dom"/>
</dbReference>
<accession>A0ABQ0AEI9</accession>
<dbReference type="InterPro" id="IPR012340">
    <property type="entry name" value="NA-bd_OB-fold"/>
</dbReference>
<keyword evidence="8" id="KW-1185">Reference proteome</keyword>
<reference evidence="7 8" key="1">
    <citation type="submission" date="2024-04" db="EMBL/GenBank/DDBJ databases">
        <title>Draft genome sequence of Sessilibacter corallicola NBRC 116591.</title>
        <authorList>
            <person name="Miyakawa T."/>
            <person name="Kusuya Y."/>
            <person name="Miura T."/>
        </authorList>
    </citation>
    <scope>NUCLEOTIDE SEQUENCE [LARGE SCALE GENOMIC DNA]</scope>
    <source>
        <strain evidence="7 8">KU-00831-HH</strain>
    </source>
</reference>
<dbReference type="InterPro" id="IPR015853">
    <property type="entry name" value="ABC_transpr_FbpC"/>
</dbReference>
<keyword evidence="2" id="KW-1003">Cell membrane</keyword>
<keyword evidence="3" id="KW-0547">Nucleotide-binding</keyword>
<dbReference type="InterPro" id="IPR040582">
    <property type="entry name" value="OB_MalK-like"/>
</dbReference>
<dbReference type="Proteomes" id="UP001465153">
    <property type="component" value="Unassembled WGS sequence"/>
</dbReference>
<dbReference type="Pfam" id="PF00005">
    <property type="entry name" value="ABC_tran"/>
    <property type="match status" value="1"/>
</dbReference>
<evidence type="ECO:0000256" key="2">
    <source>
        <dbReference type="ARBA" id="ARBA00022475"/>
    </source>
</evidence>
<keyword evidence="4 7" id="KW-0067">ATP-binding</keyword>
<dbReference type="RefSeq" id="WP_353304417.1">
    <property type="nucleotide sequence ID" value="NZ_BAABWN010000018.1"/>
</dbReference>